<dbReference type="Pfam" id="PF12625">
    <property type="entry name" value="Arabinose_bd"/>
    <property type="match status" value="1"/>
</dbReference>
<evidence type="ECO:0000256" key="3">
    <source>
        <dbReference type="ARBA" id="ARBA00023163"/>
    </source>
</evidence>
<evidence type="ECO:0000256" key="2">
    <source>
        <dbReference type="ARBA" id="ARBA00023125"/>
    </source>
</evidence>
<dbReference type="InterPro" id="IPR018060">
    <property type="entry name" value="HTH_AraC"/>
</dbReference>
<proteinExistence type="predicted"/>
<keyword evidence="1" id="KW-0805">Transcription regulation</keyword>
<accession>A0ABV8CR42</accession>
<feature type="domain" description="HTH araC/xylS-type" evidence="4">
    <location>
        <begin position="261"/>
        <end position="339"/>
    </location>
</feature>
<dbReference type="InterPro" id="IPR032687">
    <property type="entry name" value="AraC-type_N"/>
</dbReference>
<dbReference type="PROSITE" id="PS01124">
    <property type="entry name" value="HTH_ARAC_FAMILY_2"/>
    <property type="match status" value="1"/>
</dbReference>
<name>A0ABV8CR42_9GAMM</name>
<dbReference type="PANTHER" id="PTHR47894">
    <property type="entry name" value="HTH-TYPE TRANSCRIPTIONAL REGULATOR GADX"/>
    <property type="match status" value="1"/>
</dbReference>
<dbReference type="Gene3D" id="1.10.10.60">
    <property type="entry name" value="Homeodomain-like"/>
    <property type="match status" value="1"/>
</dbReference>
<keyword evidence="6" id="KW-1185">Reference proteome</keyword>
<dbReference type="Proteomes" id="UP001595692">
    <property type="component" value="Unassembled WGS sequence"/>
</dbReference>
<evidence type="ECO:0000313" key="6">
    <source>
        <dbReference type="Proteomes" id="UP001595692"/>
    </source>
</evidence>
<protein>
    <submittedName>
        <fullName evidence="5">Helix-turn-helix domain-containing protein</fullName>
    </submittedName>
</protein>
<dbReference type="InterPro" id="IPR009057">
    <property type="entry name" value="Homeodomain-like_sf"/>
</dbReference>
<keyword evidence="3" id="KW-0804">Transcription</keyword>
<dbReference type="PANTHER" id="PTHR47894:SF4">
    <property type="entry name" value="HTH-TYPE TRANSCRIPTIONAL REGULATOR GADX"/>
    <property type="match status" value="1"/>
</dbReference>
<dbReference type="Pfam" id="PF12833">
    <property type="entry name" value="HTH_18"/>
    <property type="match status" value="1"/>
</dbReference>
<reference evidence="6" key="1">
    <citation type="journal article" date="2019" name="Int. J. Syst. Evol. Microbiol.">
        <title>The Global Catalogue of Microorganisms (GCM) 10K type strain sequencing project: providing services to taxonomists for standard genome sequencing and annotation.</title>
        <authorList>
            <consortium name="The Broad Institute Genomics Platform"/>
            <consortium name="The Broad Institute Genome Sequencing Center for Infectious Disease"/>
            <person name="Wu L."/>
            <person name="Ma J."/>
        </authorList>
    </citation>
    <scope>NUCLEOTIDE SEQUENCE [LARGE SCALE GENOMIC DNA]</scope>
    <source>
        <strain evidence="6">CCUG 54939</strain>
    </source>
</reference>
<dbReference type="SUPFAM" id="SSF46689">
    <property type="entry name" value="Homeodomain-like"/>
    <property type="match status" value="1"/>
</dbReference>
<comment type="caution">
    <text evidence="5">The sequence shown here is derived from an EMBL/GenBank/DDBJ whole genome shotgun (WGS) entry which is preliminary data.</text>
</comment>
<evidence type="ECO:0000259" key="4">
    <source>
        <dbReference type="PROSITE" id="PS01124"/>
    </source>
</evidence>
<keyword evidence="2" id="KW-0238">DNA-binding</keyword>
<gene>
    <name evidence="5" type="ORF">ACFOSS_14120</name>
</gene>
<evidence type="ECO:0000256" key="1">
    <source>
        <dbReference type="ARBA" id="ARBA00023015"/>
    </source>
</evidence>
<dbReference type="SMART" id="SM00342">
    <property type="entry name" value="HTH_ARAC"/>
    <property type="match status" value="1"/>
</dbReference>
<sequence length="344" mass="39558">MIKTVSTKIAFNCLRSGLLDHLDDEQLFRACGISRYELLDPNGRIDARRHFRFLTLLMQQQRDLHLPEPPTLQHLFDDFLPLASVCTNAPTLREALQRFARYRPLIGECDELLLQPEARGLRLRYRSDSADQAVAFTSSCFNFMNFNALVQLYAGDMQAGLALNLPQRLAPALRRRLAELFDCPVEQGGENGYLIANAALDRPFAGFSSAVQRYQLAQAERALFSLHPITNLVTEVRQLLRQRVWQGDAPLLEAESVQAWLCERLRMSRWSLVRRLQQEGMTFSALYAQVRGEEACRLLRDTQASMLDISHQLGFANQSSFTRFFKEQQHCTPMQYRQQRLAFN</sequence>
<dbReference type="EMBL" id="JBHSAF010000014">
    <property type="protein sequence ID" value="MFC3914588.1"/>
    <property type="molecule type" value="Genomic_DNA"/>
</dbReference>
<organism evidence="5 6">
    <name type="scientific">Pseudaeromonas sharmana</name>
    <dbReference type="NCBI Taxonomy" id="328412"/>
    <lineage>
        <taxon>Bacteria</taxon>
        <taxon>Pseudomonadati</taxon>
        <taxon>Pseudomonadota</taxon>
        <taxon>Gammaproteobacteria</taxon>
        <taxon>Aeromonadales</taxon>
        <taxon>Aeromonadaceae</taxon>
        <taxon>Pseudaeromonas</taxon>
    </lineage>
</organism>
<evidence type="ECO:0000313" key="5">
    <source>
        <dbReference type="EMBL" id="MFC3914588.1"/>
    </source>
</evidence>
<dbReference type="RefSeq" id="WP_377153614.1">
    <property type="nucleotide sequence ID" value="NZ_JBHSAF010000014.1"/>
</dbReference>